<feature type="region of interest" description="Disordered" evidence="1">
    <location>
        <begin position="222"/>
        <end position="259"/>
    </location>
</feature>
<feature type="compositionally biased region" description="Basic and acidic residues" evidence="1">
    <location>
        <begin position="804"/>
        <end position="814"/>
    </location>
</feature>
<name>A0A5J5EEK6_9PEZI</name>
<dbReference type="OrthoDB" id="10609133at2759"/>
<dbReference type="InParanoid" id="A0A5J5EEK6"/>
<feature type="region of interest" description="Disordered" evidence="1">
    <location>
        <begin position="804"/>
        <end position="850"/>
    </location>
</feature>
<evidence type="ECO:0000313" key="2">
    <source>
        <dbReference type="EMBL" id="KAA8893830.1"/>
    </source>
</evidence>
<feature type="compositionally biased region" description="Basic and acidic residues" evidence="1">
    <location>
        <begin position="238"/>
        <end position="259"/>
    </location>
</feature>
<feature type="compositionally biased region" description="Gly residues" evidence="1">
    <location>
        <begin position="824"/>
        <end position="850"/>
    </location>
</feature>
<protein>
    <submittedName>
        <fullName evidence="2">Uncharacterized protein</fullName>
    </submittedName>
</protein>
<evidence type="ECO:0000256" key="1">
    <source>
        <dbReference type="SAM" id="MobiDB-lite"/>
    </source>
</evidence>
<gene>
    <name evidence="2" type="ORF">FN846DRAFT_895631</name>
</gene>
<keyword evidence="3" id="KW-1185">Reference proteome</keyword>
<sequence>MAAPPPMTINLDTCVAELSLIDDDFQNIRYTVPQFSEEHANIVLPVILGTDSSVLTRDMEGPVDKELYVASIVTDLNTFNEQYLQTLISKADAAPGSDNAQHRQAMGMITTTFAILQTKARNALEQYMALLDNFRMVDRFIESTRANLARNMPVLQLAANNAIQAHPEAYREELRTLREQIRQLRPEPGARSIIETLRANVKTLEVRNAALRIQLESKNKRLNAITDDSGGLPPGESETNKQRQAELEVENRELKKEVGKMKKQVADAKKAASKSGSVAGQPGDCGAYIDALNQLMANNARPFTLDYPDQWFANQWHALYQRIGKWCWAGYRRVGLPRQEAPVHGDLPDNYFENLHNSPMDPLMAIYSRDIAVRGSDMIALWNCGDPDYRWYICMGLVYRILHEEIFEAIRNFLTTEMPNPVGDWLDKEQAIGGFLTDTPGKSSLATGMFTRGTSSFRKRKYNEIMNLCCDRAPPLYDGHLGAPLDFDPLGASETDLQILEFFSAQAPKEREKRRKRKFDIFKAMENRSEAEIQLRIFHTNRAKMMKSIFTLIDDPIRGETRTWRSGVVNLIFDTLEPARITPEVAASNGLQDTQWVARKALKRELWAIVKMAFDLAVTMRCQRPSYYTRMPPPIADYDYDTSWMHHLGAEKGLDDPAVQAIEARARALPLPYNVMPIGKVRLAVCPALCKRGDNGDYTARSERTLVPLGVFAFVGNLEQMERWAQEFRLEHWEETCARVAREYKAAQEREEAFRAAQRAAPGWNPTKDNMVDEGAKDLRDLVPERMRMSDEKLRVLKRQRLEDERARRARAEAGLEEDDDNGDNGGGDGGDGGGGDGDGDGGGGDGGEQ</sequence>
<accession>A0A5J5EEK6</accession>
<proteinExistence type="predicted"/>
<reference evidence="2 3" key="1">
    <citation type="submission" date="2019-09" db="EMBL/GenBank/DDBJ databases">
        <title>Draft genome of the ectomycorrhizal ascomycete Sphaerosporella brunnea.</title>
        <authorList>
            <consortium name="DOE Joint Genome Institute"/>
            <person name="Benucci G.M."/>
            <person name="Marozzi G."/>
            <person name="Antonielli L."/>
            <person name="Sanchez S."/>
            <person name="Marco P."/>
            <person name="Wang X."/>
            <person name="Falini L.B."/>
            <person name="Barry K."/>
            <person name="Haridas S."/>
            <person name="Lipzen A."/>
            <person name="Labutti K."/>
            <person name="Grigoriev I.V."/>
            <person name="Murat C."/>
            <person name="Martin F."/>
            <person name="Albertini E."/>
            <person name="Donnini D."/>
            <person name="Bonito G."/>
        </authorList>
    </citation>
    <scope>NUCLEOTIDE SEQUENCE [LARGE SCALE GENOMIC DNA]</scope>
    <source>
        <strain evidence="2 3">Sb_GMNB300</strain>
    </source>
</reference>
<dbReference type="AlphaFoldDB" id="A0A5J5EEK6"/>
<dbReference type="Proteomes" id="UP000326924">
    <property type="component" value="Unassembled WGS sequence"/>
</dbReference>
<evidence type="ECO:0000313" key="3">
    <source>
        <dbReference type="Proteomes" id="UP000326924"/>
    </source>
</evidence>
<comment type="caution">
    <text evidence="2">The sequence shown here is derived from an EMBL/GenBank/DDBJ whole genome shotgun (WGS) entry which is preliminary data.</text>
</comment>
<organism evidence="2 3">
    <name type="scientific">Sphaerosporella brunnea</name>
    <dbReference type="NCBI Taxonomy" id="1250544"/>
    <lineage>
        <taxon>Eukaryota</taxon>
        <taxon>Fungi</taxon>
        <taxon>Dikarya</taxon>
        <taxon>Ascomycota</taxon>
        <taxon>Pezizomycotina</taxon>
        <taxon>Pezizomycetes</taxon>
        <taxon>Pezizales</taxon>
        <taxon>Pyronemataceae</taxon>
        <taxon>Sphaerosporella</taxon>
    </lineage>
</organism>
<dbReference type="EMBL" id="VXIS01000397">
    <property type="protein sequence ID" value="KAA8893830.1"/>
    <property type="molecule type" value="Genomic_DNA"/>
</dbReference>